<gene>
    <name evidence="10" type="ORF">AIOL_003805</name>
</gene>
<feature type="transmembrane region" description="Helical" evidence="9">
    <location>
        <begin position="20"/>
        <end position="44"/>
    </location>
</feature>
<keyword evidence="7 9" id="KW-0472">Membrane</keyword>
<proteinExistence type="inferred from homology"/>
<dbReference type="CDD" id="cd06582">
    <property type="entry name" value="TM_PBP1_LivH_like"/>
    <property type="match status" value="1"/>
</dbReference>
<dbReference type="PANTHER" id="PTHR11795:SF445">
    <property type="entry name" value="AMINO ACID ABC TRANSPORTER PERMEASE PROTEIN"/>
    <property type="match status" value="1"/>
</dbReference>
<evidence type="ECO:0000256" key="9">
    <source>
        <dbReference type="SAM" id="Phobius"/>
    </source>
</evidence>
<keyword evidence="11" id="KW-1185">Reference proteome</keyword>
<evidence type="ECO:0000256" key="3">
    <source>
        <dbReference type="ARBA" id="ARBA00022475"/>
    </source>
</evidence>
<dbReference type="Pfam" id="PF02653">
    <property type="entry name" value="BPD_transp_2"/>
    <property type="match status" value="1"/>
</dbReference>
<accession>A0A0J9E7V7</accession>
<keyword evidence="3" id="KW-1003">Cell membrane</keyword>
<dbReference type="STRING" id="1675527.AIOL_003805"/>
<evidence type="ECO:0000256" key="6">
    <source>
        <dbReference type="ARBA" id="ARBA00022989"/>
    </source>
</evidence>
<feature type="transmembrane region" description="Helical" evidence="9">
    <location>
        <begin position="115"/>
        <end position="137"/>
    </location>
</feature>
<dbReference type="EMBL" id="LFTY01000002">
    <property type="protein sequence ID" value="KMW58825.1"/>
    <property type="molecule type" value="Genomic_DNA"/>
</dbReference>
<feature type="transmembrane region" description="Helical" evidence="9">
    <location>
        <begin position="283"/>
        <end position="303"/>
    </location>
</feature>
<keyword evidence="2" id="KW-0813">Transport</keyword>
<dbReference type="GO" id="GO:0006865">
    <property type="term" value="P:amino acid transport"/>
    <property type="evidence" value="ECO:0007669"/>
    <property type="project" value="UniProtKB-KW"/>
</dbReference>
<name>A0A0J9E7V7_9RHOB</name>
<evidence type="ECO:0000313" key="11">
    <source>
        <dbReference type="Proteomes" id="UP000037178"/>
    </source>
</evidence>
<dbReference type="PATRIC" id="fig|1675527.3.peg.3986"/>
<evidence type="ECO:0000313" key="10">
    <source>
        <dbReference type="EMBL" id="KMW58825.1"/>
    </source>
</evidence>
<dbReference type="PANTHER" id="PTHR11795">
    <property type="entry name" value="BRANCHED-CHAIN AMINO ACID TRANSPORT SYSTEM PERMEASE PROTEIN LIVH"/>
    <property type="match status" value="1"/>
</dbReference>
<comment type="caution">
    <text evidence="10">The sequence shown here is derived from an EMBL/GenBank/DDBJ whole genome shotgun (WGS) entry which is preliminary data.</text>
</comment>
<keyword evidence="6 9" id="KW-1133">Transmembrane helix</keyword>
<feature type="transmembrane region" description="Helical" evidence="9">
    <location>
        <begin position="211"/>
        <end position="236"/>
    </location>
</feature>
<keyword evidence="5" id="KW-0029">Amino-acid transport</keyword>
<dbReference type="AlphaFoldDB" id="A0A0J9E7V7"/>
<evidence type="ECO:0000256" key="8">
    <source>
        <dbReference type="ARBA" id="ARBA00037998"/>
    </source>
</evidence>
<evidence type="ECO:0000256" key="1">
    <source>
        <dbReference type="ARBA" id="ARBA00004651"/>
    </source>
</evidence>
<dbReference type="InterPro" id="IPR052157">
    <property type="entry name" value="BCAA_transport_permease"/>
</dbReference>
<feature type="transmembrane region" description="Helical" evidence="9">
    <location>
        <begin position="82"/>
        <end position="103"/>
    </location>
</feature>
<comment type="similarity">
    <text evidence="8">Belongs to the binding-protein-dependent transport system permease family. LivHM subfamily.</text>
</comment>
<dbReference type="RefSeq" id="WP_152912594.1">
    <property type="nucleotide sequence ID" value="NZ_LFTY01000002.1"/>
</dbReference>
<evidence type="ECO:0000256" key="7">
    <source>
        <dbReference type="ARBA" id="ARBA00023136"/>
    </source>
</evidence>
<protein>
    <submittedName>
        <fullName evidence="10">High-affinity branched-chain amino acid transport system permease protein LivH</fullName>
    </submittedName>
</protein>
<reference evidence="10 11" key="1">
    <citation type="submission" date="2015-06" db="EMBL/GenBank/DDBJ databases">
        <title>Draft genome sequence of an Alphaproteobacteria species associated to the Mediterranean sponge Oscarella lobularis.</title>
        <authorList>
            <person name="Jourda C."/>
            <person name="Santini S."/>
            <person name="Claverie J.-M."/>
        </authorList>
    </citation>
    <scope>NUCLEOTIDE SEQUENCE [LARGE SCALE GENOMIC DNA]</scope>
    <source>
        <strain evidence="10">IGS</strain>
    </source>
</reference>
<feature type="transmembrane region" description="Helical" evidence="9">
    <location>
        <begin position="56"/>
        <end position="76"/>
    </location>
</feature>
<keyword evidence="4 9" id="KW-0812">Transmembrane</keyword>
<dbReference type="OrthoDB" id="9810089at2"/>
<dbReference type="InterPro" id="IPR001851">
    <property type="entry name" value="ABC_transp_permease"/>
</dbReference>
<comment type="subcellular location">
    <subcellularLocation>
        <location evidence="1">Cell membrane</location>
        <topology evidence="1">Multi-pass membrane protein</topology>
    </subcellularLocation>
</comment>
<sequence>MDQILTNTGYLFQYPVLNLAFIIDGIMIGSLFALAAYGLALVWGVMNVKNLAQGDFVIAGGYCSWWLVKTGWLQSIGLSDNAVALLGVPIAFVVMWGIGWMTYKLIITRVIERDLFTSLLATFGLAIMMAQILNLMFGSDTQSLQLDYKTYSFAGGFINLPMAKVIGTCMAAGLAVAVIIFMKRSRMGQAIRATAQDSRAARVMGIDTEKVYAFTFSLNAAICGAAGAIIVMVWVIQPFYGITYSVRAFVIVTAAGLGNLPGVIAAGLGIGAAEQYGAHIFGIGYQQAIAVTLLLIVLFFRLLQQRRKRQALN</sequence>
<feature type="transmembrane region" description="Helical" evidence="9">
    <location>
        <begin position="157"/>
        <end position="182"/>
    </location>
</feature>
<feature type="transmembrane region" description="Helical" evidence="9">
    <location>
        <begin position="248"/>
        <end position="271"/>
    </location>
</feature>
<evidence type="ECO:0000256" key="5">
    <source>
        <dbReference type="ARBA" id="ARBA00022970"/>
    </source>
</evidence>
<organism evidence="10 11">
    <name type="scientific">Candidatus Rhodobacter oscarellae</name>
    <dbReference type="NCBI Taxonomy" id="1675527"/>
    <lineage>
        <taxon>Bacteria</taxon>
        <taxon>Pseudomonadati</taxon>
        <taxon>Pseudomonadota</taxon>
        <taxon>Alphaproteobacteria</taxon>
        <taxon>Rhodobacterales</taxon>
        <taxon>Rhodobacter group</taxon>
        <taxon>Rhodobacter</taxon>
    </lineage>
</organism>
<dbReference type="Proteomes" id="UP000037178">
    <property type="component" value="Unassembled WGS sequence"/>
</dbReference>
<evidence type="ECO:0000256" key="2">
    <source>
        <dbReference type="ARBA" id="ARBA00022448"/>
    </source>
</evidence>
<dbReference type="GO" id="GO:0022857">
    <property type="term" value="F:transmembrane transporter activity"/>
    <property type="evidence" value="ECO:0007669"/>
    <property type="project" value="InterPro"/>
</dbReference>
<dbReference type="GO" id="GO:0005886">
    <property type="term" value="C:plasma membrane"/>
    <property type="evidence" value="ECO:0007669"/>
    <property type="project" value="UniProtKB-SubCell"/>
</dbReference>
<evidence type="ECO:0000256" key="4">
    <source>
        <dbReference type="ARBA" id="ARBA00022692"/>
    </source>
</evidence>